<reference evidence="3 4" key="2">
    <citation type="submission" date="2017-04" db="EMBL/GenBank/DDBJ databases">
        <title>CpG methylation of centromeres and impact of large insertions on vertebrate speciation.</title>
        <authorList>
            <person name="Ichikawa K."/>
            <person name="Yoshimura J."/>
            <person name="Morishita S."/>
        </authorList>
    </citation>
    <scope>NUCLEOTIDE SEQUENCE</scope>
    <source>
        <strain evidence="3 4">HNI</strain>
    </source>
</reference>
<dbReference type="PANTHER" id="PTHR43690:SF18">
    <property type="entry name" value="INSULIN-DEGRADING ENZYME-RELATED"/>
    <property type="match status" value="1"/>
</dbReference>
<reference evidence="3" key="3">
    <citation type="submission" date="2025-08" db="UniProtKB">
        <authorList>
            <consortium name="Ensembl"/>
        </authorList>
    </citation>
    <scope>IDENTIFICATION</scope>
    <source>
        <strain evidence="3">HNI</strain>
    </source>
</reference>
<evidence type="ECO:0000256" key="1">
    <source>
        <dbReference type="ARBA" id="ARBA00022723"/>
    </source>
</evidence>
<dbReference type="InterPro" id="IPR054734">
    <property type="entry name" value="PqqF-like_C_4"/>
</dbReference>
<accession>A0A3P9K517</accession>
<evidence type="ECO:0000259" key="2">
    <source>
        <dbReference type="Pfam" id="PF22456"/>
    </source>
</evidence>
<feature type="domain" description="Coenzyme PQQ synthesis protein F-like C-terminal lobe" evidence="2">
    <location>
        <begin position="110"/>
        <end position="208"/>
    </location>
</feature>
<evidence type="ECO:0000313" key="3">
    <source>
        <dbReference type="Ensembl" id="ENSORLP00020003497.1"/>
    </source>
</evidence>
<organism evidence="3 4">
    <name type="scientific">Oryzias latipes</name>
    <name type="common">Japanese rice fish</name>
    <name type="synonym">Japanese killifish</name>
    <dbReference type="NCBI Taxonomy" id="8090"/>
    <lineage>
        <taxon>Eukaryota</taxon>
        <taxon>Metazoa</taxon>
        <taxon>Chordata</taxon>
        <taxon>Craniata</taxon>
        <taxon>Vertebrata</taxon>
        <taxon>Euteleostomi</taxon>
        <taxon>Actinopterygii</taxon>
        <taxon>Neopterygii</taxon>
        <taxon>Teleostei</taxon>
        <taxon>Neoteleostei</taxon>
        <taxon>Acanthomorphata</taxon>
        <taxon>Ovalentaria</taxon>
        <taxon>Atherinomorphae</taxon>
        <taxon>Beloniformes</taxon>
        <taxon>Adrianichthyidae</taxon>
        <taxon>Oryziinae</taxon>
        <taxon>Oryzias</taxon>
    </lineage>
</organism>
<keyword evidence="1" id="KW-0479">Metal-binding</keyword>
<protein>
    <recommendedName>
        <fullName evidence="2">Coenzyme PQQ synthesis protein F-like C-terminal lobe domain-containing protein</fullName>
    </recommendedName>
</protein>
<dbReference type="InterPro" id="IPR011249">
    <property type="entry name" value="Metalloenz_LuxS/M16"/>
</dbReference>
<dbReference type="AlphaFoldDB" id="A0A3P9K517"/>
<dbReference type="InterPro" id="IPR050626">
    <property type="entry name" value="Peptidase_M16"/>
</dbReference>
<dbReference type="FunFam" id="3.30.830.10:FF:000007">
    <property type="entry name" value="Insulin-degrading enzyme"/>
    <property type="match status" value="1"/>
</dbReference>
<evidence type="ECO:0000313" key="4">
    <source>
        <dbReference type="Proteomes" id="UP000265180"/>
    </source>
</evidence>
<dbReference type="Proteomes" id="UP000265180">
    <property type="component" value="Chromosome 15"/>
</dbReference>
<dbReference type="Gene3D" id="3.30.830.10">
    <property type="entry name" value="Metalloenzyme, LuxS/M16 peptidase-like"/>
    <property type="match status" value="2"/>
</dbReference>
<dbReference type="SUPFAM" id="SSF63411">
    <property type="entry name" value="LuxS/MPP-like metallohydrolase"/>
    <property type="match status" value="2"/>
</dbReference>
<dbReference type="GO" id="GO:0046872">
    <property type="term" value="F:metal ion binding"/>
    <property type="evidence" value="ECO:0007669"/>
    <property type="project" value="UniProtKB-KW"/>
</dbReference>
<dbReference type="PANTHER" id="PTHR43690">
    <property type="entry name" value="NARDILYSIN"/>
    <property type="match status" value="1"/>
</dbReference>
<sequence>MICVPDVTLPHLHIFQAQLLSRLHIQALFHGNITKESALTMMQMVEDTLTEHAHTKPLPPHQLILYREFQVPNCSWFVYQQKNKVHNNCGFLIYYQTDMQSTHSNMLLELFCQIIHEPCYNTLRTREQLGYIVFSGPRCAEGGQGLRLIIQSNVEPLYLESRVEAFLSSIEQALTEMSEEVFQKHIQALAVRRLDKPKNLSAESAKYWAEITSQKYHFHRDSVEVEHLKTLTKENIIEFFREWLAVTAPKRRKVSVHVLSRKMDPCPKGAELHSQKGVKLTPAPSLPQPTLVQDVTGFKRSLPLFPPAKPHINVTTVKV</sequence>
<dbReference type="Pfam" id="PF22456">
    <property type="entry name" value="PqqF-like_C_4"/>
    <property type="match status" value="1"/>
</dbReference>
<dbReference type="Ensembl" id="ENSORLT00020009530.1">
    <property type="protein sequence ID" value="ENSORLP00020003497.1"/>
    <property type="gene ID" value="ENSORLG00020004275.1"/>
</dbReference>
<reference evidence="3" key="4">
    <citation type="submission" date="2025-09" db="UniProtKB">
        <authorList>
            <consortium name="Ensembl"/>
        </authorList>
    </citation>
    <scope>IDENTIFICATION</scope>
    <source>
        <strain evidence="3">HNI</strain>
    </source>
</reference>
<proteinExistence type="predicted"/>
<name>A0A3P9K517_ORYLA</name>
<reference key="1">
    <citation type="journal article" date="2007" name="Nature">
        <title>The medaka draft genome and insights into vertebrate genome evolution.</title>
        <authorList>
            <person name="Kasahara M."/>
            <person name="Naruse K."/>
            <person name="Sasaki S."/>
            <person name="Nakatani Y."/>
            <person name="Qu W."/>
            <person name="Ahsan B."/>
            <person name="Yamada T."/>
            <person name="Nagayasu Y."/>
            <person name="Doi K."/>
            <person name="Kasai Y."/>
            <person name="Jindo T."/>
            <person name="Kobayashi D."/>
            <person name="Shimada A."/>
            <person name="Toyoda A."/>
            <person name="Kuroki Y."/>
            <person name="Fujiyama A."/>
            <person name="Sasaki T."/>
            <person name="Shimizu A."/>
            <person name="Asakawa S."/>
            <person name="Shimizu N."/>
            <person name="Hashimoto S."/>
            <person name="Yang J."/>
            <person name="Lee Y."/>
            <person name="Matsushima K."/>
            <person name="Sugano S."/>
            <person name="Sakaizumi M."/>
            <person name="Narita T."/>
            <person name="Ohishi K."/>
            <person name="Haga S."/>
            <person name="Ohta F."/>
            <person name="Nomoto H."/>
            <person name="Nogata K."/>
            <person name="Morishita T."/>
            <person name="Endo T."/>
            <person name="Shin-I T."/>
            <person name="Takeda H."/>
            <person name="Morishita S."/>
            <person name="Kohara Y."/>
        </authorList>
    </citation>
    <scope>NUCLEOTIDE SEQUENCE [LARGE SCALE GENOMIC DNA]</scope>
    <source>
        <strain>Hd-rR</strain>
    </source>
</reference>